<feature type="region of interest" description="Disordered" evidence="1">
    <location>
        <begin position="292"/>
        <end position="318"/>
    </location>
</feature>
<evidence type="ECO:0000313" key="3">
    <source>
        <dbReference type="Proteomes" id="UP000612282"/>
    </source>
</evidence>
<evidence type="ECO:0000313" key="2">
    <source>
        <dbReference type="EMBL" id="GID57298.1"/>
    </source>
</evidence>
<evidence type="ECO:0000256" key="1">
    <source>
        <dbReference type="SAM" id="MobiDB-lite"/>
    </source>
</evidence>
<evidence type="ECO:0008006" key="4">
    <source>
        <dbReference type="Google" id="ProtNLM"/>
    </source>
</evidence>
<organism evidence="2 3">
    <name type="scientific">Actinoplanes couchii</name>
    <dbReference type="NCBI Taxonomy" id="403638"/>
    <lineage>
        <taxon>Bacteria</taxon>
        <taxon>Bacillati</taxon>
        <taxon>Actinomycetota</taxon>
        <taxon>Actinomycetes</taxon>
        <taxon>Micromonosporales</taxon>
        <taxon>Micromonosporaceae</taxon>
        <taxon>Actinoplanes</taxon>
    </lineage>
</organism>
<dbReference type="Proteomes" id="UP000612282">
    <property type="component" value="Unassembled WGS sequence"/>
</dbReference>
<gene>
    <name evidence="2" type="ORF">Aco03nite_057020</name>
</gene>
<comment type="caution">
    <text evidence="2">The sequence shown here is derived from an EMBL/GenBank/DDBJ whole genome shotgun (WGS) entry which is preliminary data.</text>
</comment>
<name>A0ABQ3XFM0_9ACTN</name>
<dbReference type="RefSeq" id="WP_239145498.1">
    <property type="nucleotide sequence ID" value="NZ_BAAAQE010000092.1"/>
</dbReference>
<dbReference type="EMBL" id="BOMG01000071">
    <property type="protein sequence ID" value="GID57298.1"/>
    <property type="molecule type" value="Genomic_DNA"/>
</dbReference>
<accession>A0ABQ3XFM0</accession>
<proteinExistence type="predicted"/>
<sequence length="318" mass="33555">MTAPAWLTSTPAKLAAYSIGLVLIFGVATGAGRVIGPDQAPTPATSHGEAHGDTHAAGETAAATHVPGGLQIAQDGYRLQTATQQLSVQAELPFAFRVLGPDGEPVTAYRKNHDKDLHLIAVRRDLSGFQHVHPTMAADGTWTIPLSVDTPGQYRVLADFQPADAAEAITLGVDVPAPGDYRPIPLPPPARTAEVDGYTVTLTGDLRPGEPSDLALTVTRNGQPVTDLEPYLGALGHLVVLREGDLAYLHVHPTADDALRFRAEVPSPGVYRLYLDFQHAGTVRTAEFTATTAGVTPPSAPPPAQEPAETTEEPHTHD</sequence>
<protein>
    <recommendedName>
        <fullName evidence="4">Secreted protein</fullName>
    </recommendedName>
</protein>
<keyword evidence="3" id="KW-1185">Reference proteome</keyword>
<feature type="region of interest" description="Disordered" evidence="1">
    <location>
        <begin position="36"/>
        <end position="58"/>
    </location>
</feature>
<reference evidence="2 3" key="1">
    <citation type="submission" date="2021-01" db="EMBL/GenBank/DDBJ databases">
        <title>Whole genome shotgun sequence of Actinoplanes couchii NBRC 106145.</title>
        <authorList>
            <person name="Komaki H."/>
            <person name="Tamura T."/>
        </authorList>
    </citation>
    <scope>NUCLEOTIDE SEQUENCE [LARGE SCALE GENOMIC DNA]</scope>
    <source>
        <strain evidence="2 3">NBRC 106145</strain>
    </source>
</reference>